<evidence type="ECO:0000256" key="2">
    <source>
        <dbReference type="ARBA" id="ARBA00022553"/>
    </source>
</evidence>
<evidence type="ECO:0000256" key="5">
    <source>
        <dbReference type="ARBA" id="ARBA00023125"/>
    </source>
</evidence>
<proteinExistence type="predicted"/>
<feature type="domain" description="OmpR/PhoB-type" evidence="11">
    <location>
        <begin position="125"/>
        <end position="223"/>
    </location>
</feature>
<dbReference type="SUPFAM" id="SSF46894">
    <property type="entry name" value="C-terminal effector domain of the bipartite response regulators"/>
    <property type="match status" value="1"/>
</dbReference>
<dbReference type="Pfam" id="PF00486">
    <property type="entry name" value="Trans_reg_C"/>
    <property type="match status" value="1"/>
</dbReference>
<dbReference type="STRING" id="645991.Sgly_1395"/>
<evidence type="ECO:0000256" key="3">
    <source>
        <dbReference type="ARBA" id="ARBA00023012"/>
    </source>
</evidence>
<dbReference type="GO" id="GO:0006355">
    <property type="term" value="P:regulation of DNA-templated transcription"/>
    <property type="evidence" value="ECO:0007669"/>
    <property type="project" value="InterPro"/>
</dbReference>
<dbReference type="InterPro" id="IPR001867">
    <property type="entry name" value="OmpR/PhoB-type_DNA-bd"/>
</dbReference>
<dbReference type="RefSeq" id="WP_013624568.1">
    <property type="nucleotide sequence ID" value="NC_015172.1"/>
</dbReference>
<feature type="DNA-binding region" description="OmpR/PhoB-type" evidence="9">
    <location>
        <begin position="125"/>
        <end position="223"/>
    </location>
</feature>
<evidence type="ECO:0000256" key="6">
    <source>
        <dbReference type="ARBA" id="ARBA00023163"/>
    </source>
</evidence>
<dbReference type="PANTHER" id="PTHR48111">
    <property type="entry name" value="REGULATOR OF RPOS"/>
    <property type="match status" value="1"/>
</dbReference>
<dbReference type="Proteomes" id="UP000007488">
    <property type="component" value="Chromosome"/>
</dbReference>
<feature type="domain" description="Response regulatory" evidence="10">
    <location>
        <begin position="5"/>
        <end position="118"/>
    </location>
</feature>
<keyword evidence="13" id="KW-1185">Reference proteome</keyword>
<dbReference type="PROSITE" id="PS51755">
    <property type="entry name" value="OMPR_PHOB"/>
    <property type="match status" value="1"/>
</dbReference>
<keyword evidence="3" id="KW-0902">Two-component regulatory system</keyword>
<accession>F0SWD2</accession>
<evidence type="ECO:0000256" key="9">
    <source>
        <dbReference type="PROSITE-ProRule" id="PRU01091"/>
    </source>
</evidence>
<evidence type="ECO:0000256" key="4">
    <source>
        <dbReference type="ARBA" id="ARBA00023015"/>
    </source>
</evidence>
<dbReference type="Gene3D" id="3.40.50.2300">
    <property type="match status" value="1"/>
</dbReference>
<keyword evidence="4" id="KW-0805">Transcription regulation</keyword>
<dbReference type="Pfam" id="PF00072">
    <property type="entry name" value="Response_reg"/>
    <property type="match status" value="1"/>
</dbReference>
<evidence type="ECO:0000313" key="13">
    <source>
        <dbReference type="Proteomes" id="UP000007488"/>
    </source>
</evidence>
<dbReference type="InterPro" id="IPR036388">
    <property type="entry name" value="WH-like_DNA-bd_sf"/>
</dbReference>
<name>F0SWD2_SYNGF</name>
<dbReference type="SUPFAM" id="SSF52172">
    <property type="entry name" value="CheY-like"/>
    <property type="match status" value="1"/>
</dbReference>
<dbReference type="GO" id="GO:0000976">
    <property type="term" value="F:transcription cis-regulatory region binding"/>
    <property type="evidence" value="ECO:0007669"/>
    <property type="project" value="TreeGrafter"/>
</dbReference>
<dbReference type="InterPro" id="IPR001789">
    <property type="entry name" value="Sig_transdc_resp-reg_receiver"/>
</dbReference>
<dbReference type="EMBL" id="CP002547">
    <property type="protein sequence ID" value="ADY55698.1"/>
    <property type="molecule type" value="Genomic_DNA"/>
</dbReference>
<evidence type="ECO:0000256" key="8">
    <source>
        <dbReference type="PROSITE-ProRule" id="PRU00169"/>
    </source>
</evidence>
<comment type="function">
    <text evidence="7">May play the central regulatory role in sporulation. It may be an element of the effector pathway responsible for the activation of sporulation genes in response to nutritional stress. Spo0A may act in concert with spo0H (a sigma factor) to control the expression of some genes that are critical to the sporulation process.</text>
</comment>
<dbReference type="PANTHER" id="PTHR48111:SF40">
    <property type="entry name" value="PHOSPHATE REGULON TRANSCRIPTIONAL REGULATORY PROTEIN PHOB"/>
    <property type="match status" value="1"/>
</dbReference>
<dbReference type="HOGENOM" id="CLU_000445_30_3_9"/>
<keyword evidence="6" id="KW-0804">Transcription</keyword>
<keyword evidence="2 8" id="KW-0597">Phosphoprotein</keyword>
<evidence type="ECO:0000256" key="1">
    <source>
        <dbReference type="ARBA" id="ARBA00018672"/>
    </source>
</evidence>
<evidence type="ECO:0000259" key="10">
    <source>
        <dbReference type="PROSITE" id="PS50110"/>
    </source>
</evidence>
<dbReference type="SMART" id="SM00448">
    <property type="entry name" value="REC"/>
    <property type="match status" value="1"/>
</dbReference>
<evidence type="ECO:0000259" key="11">
    <source>
        <dbReference type="PROSITE" id="PS51755"/>
    </source>
</evidence>
<dbReference type="CDD" id="cd00383">
    <property type="entry name" value="trans_reg_C"/>
    <property type="match status" value="1"/>
</dbReference>
<dbReference type="KEGG" id="sgy:Sgly_1395"/>
<dbReference type="GO" id="GO:0005829">
    <property type="term" value="C:cytosol"/>
    <property type="evidence" value="ECO:0007669"/>
    <property type="project" value="TreeGrafter"/>
</dbReference>
<dbReference type="GO" id="GO:0032993">
    <property type="term" value="C:protein-DNA complex"/>
    <property type="evidence" value="ECO:0007669"/>
    <property type="project" value="TreeGrafter"/>
</dbReference>
<feature type="modified residue" description="4-aspartylphosphate" evidence="8">
    <location>
        <position position="54"/>
    </location>
</feature>
<keyword evidence="5 9" id="KW-0238">DNA-binding</keyword>
<gene>
    <name evidence="12" type="ordered locus">Sgly_1395</name>
</gene>
<dbReference type="InterPro" id="IPR016032">
    <property type="entry name" value="Sig_transdc_resp-reg_C-effctor"/>
</dbReference>
<dbReference type="Gene3D" id="1.10.10.10">
    <property type="entry name" value="Winged helix-like DNA-binding domain superfamily/Winged helix DNA-binding domain"/>
    <property type="match status" value="1"/>
</dbReference>
<protein>
    <recommendedName>
        <fullName evidence="1">Stage 0 sporulation protein A homolog</fullName>
    </recommendedName>
</protein>
<dbReference type="GO" id="GO:0000156">
    <property type="term" value="F:phosphorelay response regulator activity"/>
    <property type="evidence" value="ECO:0007669"/>
    <property type="project" value="TreeGrafter"/>
</dbReference>
<reference evidence="12 13" key="1">
    <citation type="journal article" date="2011" name="Stand. Genomic Sci.">
        <title>Complete genome sequence of Syntrophobotulus glycolicus type strain (FlGlyR).</title>
        <authorList>
            <person name="Han C."/>
            <person name="Mwirichia R."/>
            <person name="Chertkov O."/>
            <person name="Held B."/>
            <person name="Lapidus A."/>
            <person name="Nolan M."/>
            <person name="Lucas S."/>
            <person name="Hammon N."/>
            <person name="Deshpande S."/>
            <person name="Cheng J.F."/>
            <person name="Tapia R."/>
            <person name="Goodwin L."/>
            <person name="Pitluck S."/>
            <person name="Huntemann M."/>
            <person name="Liolios K."/>
            <person name="Ivanova N."/>
            <person name="Pagani I."/>
            <person name="Mavromatis K."/>
            <person name="Ovchinikova G."/>
            <person name="Pati A."/>
            <person name="Chen A."/>
            <person name="Palaniappan K."/>
            <person name="Land M."/>
            <person name="Hauser L."/>
            <person name="Brambilla E.M."/>
            <person name="Rohde M."/>
            <person name="Spring S."/>
            <person name="Sikorski J."/>
            <person name="Goker M."/>
            <person name="Woyke T."/>
            <person name="Bristow J."/>
            <person name="Eisen J.A."/>
            <person name="Markowitz V."/>
            <person name="Hugenholtz P."/>
            <person name="Kyrpides N.C."/>
            <person name="Klenk H.P."/>
            <person name="Detter J.C."/>
        </authorList>
    </citation>
    <scope>NUCLEOTIDE SEQUENCE [LARGE SCALE GENOMIC DNA]</scope>
    <source>
        <strain evidence="13">DSM 8271 / FlGlyR</strain>
    </source>
</reference>
<evidence type="ECO:0000313" key="12">
    <source>
        <dbReference type="EMBL" id="ADY55698.1"/>
    </source>
</evidence>
<dbReference type="SMART" id="SM00862">
    <property type="entry name" value="Trans_reg_C"/>
    <property type="match status" value="1"/>
</dbReference>
<dbReference type="AlphaFoldDB" id="F0SWD2"/>
<dbReference type="InterPro" id="IPR039420">
    <property type="entry name" value="WalR-like"/>
</dbReference>
<dbReference type="eggNOG" id="COG0745">
    <property type="taxonomic scope" value="Bacteria"/>
</dbReference>
<organism evidence="12 13">
    <name type="scientific">Syntrophobotulus glycolicus (strain DSM 8271 / FlGlyR)</name>
    <dbReference type="NCBI Taxonomy" id="645991"/>
    <lineage>
        <taxon>Bacteria</taxon>
        <taxon>Bacillati</taxon>
        <taxon>Bacillota</taxon>
        <taxon>Clostridia</taxon>
        <taxon>Eubacteriales</taxon>
        <taxon>Desulfitobacteriaceae</taxon>
        <taxon>Syntrophobotulus</taxon>
    </lineage>
</organism>
<reference evidence="13" key="2">
    <citation type="submission" date="2011-02" db="EMBL/GenBank/DDBJ databases">
        <title>The complete genome of Syntrophobotulus glycolicus DSM 8271.</title>
        <authorList>
            <person name="Lucas S."/>
            <person name="Copeland A."/>
            <person name="Lapidus A."/>
            <person name="Bruce D."/>
            <person name="Goodwin L."/>
            <person name="Pitluck S."/>
            <person name="Kyrpides N."/>
            <person name="Mavromatis K."/>
            <person name="Pagani I."/>
            <person name="Ivanova N."/>
            <person name="Mikhailova N."/>
            <person name="Chertkov O."/>
            <person name="Held B."/>
            <person name="Detter J.C."/>
            <person name="Tapia R."/>
            <person name="Han C."/>
            <person name="Land M."/>
            <person name="Hauser L."/>
            <person name="Markowitz V."/>
            <person name="Cheng J.-F."/>
            <person name="Hugenholtz P."/>
            <person name="Woyke T."/>
            <person name="Wu D."/>
            <person name="Spring S."/>
            <person name="Schroeder M."/>
            <person name="Brambilla E."/>
            <person name="Klenk H.-P."/>
            <person name="Eisen J.A."/>
        </authorList>
    </citation>
    <scope>NUCLEOTIDE SEQUENCE [LARGE SCALE GENOMIC DNA]</scope>
    <source>
        <strain evidence="13">DSM 8271 / FlGlyR</strain>
    </source>
</reference>
<sequence length="226" mass="25616">MPLPRIMVIEDDIYLREELVHTFIKKGYSVLSISSFDAPEEEILDSNPDLALLDLNLPGSSGFELCKRLKARASFPILVLTARDTLSDELYALELGADDFLTKPCHSDRLIARAERLLQTYGKVRNLVQAGGLVLDLDTYKVIWQNAHVVLSDTEGKFLRVLLEQYPDVVSKQRLLVELWGGEAYVDENILQVNVTRLRKSLAAIGLREMIQTERGQGYRLEVRKS</sequence>
<dbReference type="PROSITE" id="PS50110">
    <property type="entry name" value="RESPONSE_REGULATORY"/>
    <property type="match status" value="1"/>
</dbReference>
<dbReference type="InterPro" id="IPR011006">
    <property type="entry name" value="CheY-like_superfamily"/>
</dbReference>
<evidence type="ECO:0000256" key="7">
    <source>
        <dbReference type="ARBA" id="ARBA00024867"/>
    </source>
</evidence>